<proteinExistence type="predicted"/>
<gene>
    <name evidence="1" type="ORF">SPARVUS_LOCUS12400224</name>
</gene>
<dbReference type="EMBL" id="CATNWA010017159">
    <property type="protein sequence ID" value="CAI9598430.1"/>
    <property type="molecule type" value="Genomic_DNA"/>
</dbReference>
<protein>
    <recommendedName>
        <fullName evidence="3">Histone 3</fullName>
    </recommendedName>
</protein>
<keyword evidence="2" id="KW-1185">Reference proteome</keyword>
<dbReference type="Proteomes" id="UP001162483">
    <property type="component" value="Unassembled WGS sequence"/>
</dbReference>
<reference evidence="1" key="1">
    <citation type="submission" date="2023-05" db="EMBL/GenBank/DDBJ databases">
        <authorList>
            <person name="Stuckert A."/>
        </authorList>
    </citation>
    <scope>NUCLEOTIDE SEQUENCE</scope>
</reference>
<evidence type="ECO:0000313" key="1">
    <source>
        <dbReference type="EMBL" id="CAI9598430.1"/>
    </source>
</evidence>
<feature type="non-terminal residue" evidence="1">
    <location>
        <position position="1"/>
    </location>
</feature>
<comment type="caution">
    <text evidence="1">The sequence shown here is derived from an EMBL/GenBank/DDBJ whole genome shotgun (WGS) entry which is preliminary data.</text>
</comment>
<organism evidence="1 2">
    <name type="scientific">Staurois parvus</name>
    <dbReference type="NCBI Taxonomy" id="386267"/>
    <lineage>
        <taxon>Eukaryota</taxon>
        <taxon>Metazoa</taxon>
        <taxon>Chordata</taxon>
        <taxon>Craniata</taxon>
        <taxon>Vertebrata</taxon>
        <taxon>Euteleostomi</taxon>
        <taxon>Amphibia</taxon>
        <taxon>Batrachia</taxon>
        <taxon>Anura</taxon>
        <taxon>Neobatrachia</taxon>
        <taxon>Ranoidea</taxon>
        <taxon>Ranidae</taxon>
        <taxon>Staurois</taxon>
    </lineage>
</organism>
<name>A0ABN9FN34_9NEOB</name>
<evidence type="ECO:0008006" key="3">
    <source>
        <dbReference type="Google" id="ProtNLM"/>
    </source>
</evidence>
<evidence type="ECO:0000313" key="2">
    <source>
        <dbReference type="Proteomes" id="UP001162483"/>
    </source>
</evidence>
<feature type="non-terminal residue" evidence="1">
    <location>
        <position position="85"/>
    </location>
</feature>
<sequence length="85" mass="8835">PLCQSLHWASVTPLSANPPLASIVSPSTLANPPMGALLQCPPPSPQSLHWPPLIPPLLHRCTPPLANPIHSVSSTPLCQSLTGSP</sequence>
<accession>A0ABN9FN34</accession>